<sequence length="553" mass="60137">MVDNGDWCEVLPVADLLVRGARSHPDRDLIVFPDSRYTYADVLERATHVARGLIALGVRRGDHVGLLAPNGIEFIEGFFGAALIGGVIVPLNARHKATELGYIVRNADLAAVLTVSGDDAYVDFVDVMHDALPSLAEAATDRDLHLPEAPLLRQAVLLRGESNNRGFVGRSTLDGLAETVPPSDVDQIRRRVRIRDAAAILYTSGTTANPKGCILTHEALTRGPVERAGKRLVTDDRHISWAGGPLFHIAALSPLIGAMGAGGTYVTDVYFEPGRALALMKRERPTTVWPWFPAMMQSLMDHPSFDASVLDSLRYLFLIGPRVLIEQVQQTFPSAELVAACGMTETAGIYALSERSDTIADRSGTQGKAAPGIELRIVDPDTGAEQPQGTPGEMLVRGYCVTEGYYKDPIKTAAAIDTDGWFHTGDLYSRTETDCLVFHGRLKDMLKVGGENVAAIEVEAFLCEHPAVKTAAVIGRPDERLDEVPVAFIEIRAGHNVEPDELIEFCQGRIARYKVPRAVHLVQPDDWPMSATKINKRALAERLTEIETGVGAL</sequence>
<dbReference type="PANTHER" id="PTHR43201">
    <property type="entry name" value="ACYL-COA SYNTHETASE"/>
    <property type="match status" value="1"/>
</dbReference>
<accession>A0AAE5A9T7</accession>
<proteinExistence type="inferred from homology"/>
<dbReference type="AlphaFoldDB" id="A0AAE5A9T7"/>
<reference evidence="5" key="1">
    <citation type="submission" date="2023-10" db="EMBL/GenBank/DDBJ databases">
        <title>Development of a sustainable strategy for remediation of hydrocarbon-contaminated territories based on the waste exchange concept.</title>
        <authorList>
            <person name="Krivoruchko A."/>
        </authorList>
    </citation>
    <scope>NUCLEOTIDE SEQUENCE</scope>
    <source>
        <strain evidence="5">IEGM 68</strain>
    </source>
</reference>
<dbReference type="GO" id="GO:0031956">
    <property type="term" value="F:medium-chain fatty acid-CoA ligase activity"/>
    <property type="evidence" value="ECO:0007669"/>
    <property type="project" value="TreeGrafter"/>
</dbReference>
<dbReference type="InterPro" id="IPR045851">
    <property type="entry name" value="AMP-bd_C_sf"/>
</dbReference>
<evidence type="ECO:0000259" key="3">
    <source>
        <dbReference type="Pfam" id="PF00501"/>
    </source>
</evidence>
<dbReference type="InterPro" id="IPR025110">
    <property type="entry name" value="AMP-bd_C"/>
</dbReference>
<dbReference type="Proteomes" id="UP001185863">
    <property type="component" value="Unassembled WGS sequence"/>
</dbReference>
<name>A0AAE5A9T7_9NOCA</name>
<dbReference type="Gene3D" id="3.30.300.30">
    <property type="match status" value="1"/>
</dbReference>
<dbReference type="GO" id="GO:0006631">
    <property type="term" value="P:fatty acid metabolic process"/>
    <property type="evidence" value="ECO:0007669"/>
    <property type="project" value="TreeGrafter"/>
</dbReference>
<dbReference type="InterPro" id="IPR000873">
    <property type="entry name" value="AMP-dep_synth/lig_dom"/>
</dbReference>
<evidence type="ECO:0000259" key="4">
    <source>
        <dbReference type="Pfam" id="PF13193"/>
    </source>
</evidence>
<evidence type="ECO:0000256" key="2">
    <source>
        <dbReference type="ARBA" id="ARBA00022598"/>
    </source>
</evidence>
<feature type="domain" description="AMP-dependent synthetase/ligase" evidence="3">
    <location>
        <begin position="20"/>
        <end position="406"/>
    </location>
</feature>
<gene>
    <name evidence="5" type="ORF">R4315_28585</name>
</gene>
<protein>
    <submittedName>
        <fullName evidence="5">Class I adenylate-forming enzyme family protein</fullName>
    </submittedName>
</protein>
<dbReference type="RefSeq" id="WP_213573015.1">
    <property type="nucleotide sequence ID" value="NZ_JAWLUP010000164.1"/>
</dbReference>
<dbReference type="PANTHER" id="PTHR43201:SF5">
    <property type="entry name" value="MEDIUM-CHAIN ACYL-COA LIGASE ACSF2, MITOCHONDRIAL"/>
    <property type="match status" value="1"/>
</dbReference>
<dbReference type="Gene3D" id="3.40.50.12780">
    <property type="entry name" value="N-terminal domain of ligase-like"/>
    <property type="match status" value="1"/>
</dbReference>
<evidence type="ECO:0000256" key="1">
    <source>
        <dbReference type="ARBA" id="ARBA00006432"/>
    </source>
</evidence>
<evidence type="ECO:0000313" key="5">
    <source>
        <dbReference type="EMBL" id="MDV7268478.1"/>
    </source>
</evidence>
<feature type="domain" description="AMP-binding enzyme C-terminal" evidence="4">
    <location>
        <begin position="457"/>
        <end position="525"/>
    </location>
</feature>
<dbReference type="InterPro" id="IPR042099">
    <property type="entry name" value="ANL_N_sf"/>
</dbReference>
<dbReference type="SUPFAM" id="SSF56801">
    <property type="entry name" value="Acetyl-CoA synthetase-like"/>
    <property type="match status" value="1"/>
</dbReference>
<dbReference type="Pfam" id="PF00501">
    <property type="entry name" value="AMP-binding"/>
    <property type="match status" value="1"/>
</dbReference>
<comment type="similarity">
    <text evidence="1">Belongs to the ATP-dependent AMP-binding enzyme family.</text>
</comment>
<dbReference type="EMBL" id="JAWLUP010000164">
    <property type="protein sequence ID" value="MDV7268478.1"/>
    <property type="molecule type" value="Genomic_DNA"/>
</dbReference>
<organism evidence="5 6">
    <name type="scientific">Rhodococcus oxybenzonivorans</name>
    <dbReference type="NCBI Taxonomy" id="1990687"/>
    <lineage>
        <taxon>Bacteria</taxon>
        <taxon>Bacillati</taxon>
        <taxon>Actinomycetota</taxon>
        <taxon>Actinomycetes</taxon>
        <taxon>Mycobacteriales</taxon>
        <taxon>Nocardiaceae</taxon>
        <taxon>Rhodococcus</taxon>
    </lineage>
</organism>
<keyword evidence="2" id="KW-0436">Ligase</keyword>
<evidence type="ECO:0000313" key="6">
    <source>
        <dbReference type="Proteomes" id="UP001185863"/>
    </source>
</evidence>
<comment type="caution">
    <text evidence="5">The sequence shown here is derived from an EMBL/GenBank/DDBJ whole genome shotgun (WGS) entry which is preliminary data.</text>
</comment>
<dbReference type="Pfam" id="PF13193">
    <property type="entry name" value="AMP-binding_C"/>
    <property type="match status" value="1"/>
</dbReference>